<comment type="catalytic activity">
    <reaction evidence="15">
        <text>L-seryl-[protein] + ATP = O-phospho-L-seryl-[protein] + ADP + H(+)</text>
        <dbReference type="Rhea" id="RHEA:17989"/>
        <dbReference type="Rhea" id="RHEA-COMP:9863"/>
        <dbReference type="Rhea" id="RHEA-COMP:11604"/>
        <dbReference type="ChEBI" id="CHEBI:15378"/>
        <dbReference type="ChEBI" id="CHEBI:29999"/>
        <dbReference type="ChEBI" id="CHEBI:30616"/>
        <dbReference type="ChEBI" id="CHEBI:83421"/>
        <dbReference type="ChEBI" id="CHEBI:456216"/>
        <dbReference type="EC" id="2.7.11.1"/>
    </reaction>
</comment>
<comment type="subcellular location">
    <subcellularLocation>
        <location evidence="16">Chromosome</location>
        <location evidence="16">Telomere</location>
    </subcellularLocation>
    <subcellularLocation>
        <location evidence="1 16">Nucleus</location>
    </subcellularLocation>
</comment>
<dbReference type="InterPro" id="IPR000403">
    <property type="entry name" value="PI3/4_kinase_cat_dom"/>
</dbReference>
<dbReference type="PROSITE" id="PS00916">
    <property type="entry name" value="PI3_4_KINASE_2"/>
    <property type="match status" value="1"/>
</dbReference>
<evidence type="ECO:0000256" key="8">
    <source>
        <dbReference type="ARBA" id="ARBA00022741"/>
    </source>
</evidence>
<reference evidence="21 22" key="1">
    <citation type="journal article" date="2014" name="BMC Genomics">
        <title>Adaptive genomic structural variation in the grape powdery mildew pathogen, Erysiphe necator.</title>
        <authorList>
            <person name="Jones L."/>
            <person name="Riaz S."/>
            <person name="Morales-Cruz A."/>
            <person name="Amrine K.C."/>
            <person name="McGuire B."/>
            <person name="Gubler W.D."/>
            <person name="Walker M.A."/>
            <person name="Cantu D."/>
        </authorList>
    </citation>
    <scope>NUCLEOTIDE SEQUENCE [LARGE SCALE GENOMIC DNA]</scope>
    <source>
        <strain evidence="22">c</strain>
    </source>
</reference>
<evidence type="ECO:0000259" key="19">
    <source>
        <dbReference type="PROSITE" id="PS51189"/>
    </source>
</evidence>
<keyword evidence="7 16" id="KW-0808">Transferase</keyword>
<dbReference type="Pfam" id="PF00454">
    <property type="entry name" value="PI3_PI4_kinase"/>
    <property type="match status" value="1"/>
</dbReference>
<keyword evidence="16" id="KW-0779">Telomere</keyword>
<evidence type="ECO:0000256" key="1">
    <source>
        <dbReference type="ARBA" id="ARBA00004123"/>
    </source>
</evidence>
<evidence type="ECO:0000256" key="17">
    <source>
        <dbReference type="SAM" id="MobiDB-lite"/>
    </source>
</evidence>
<evidence type="ECO:0000256" key="16">
    <source>
        <dbReference type="RuleBase" id="RU365027"/>
    </source>
</evidence>
<protein>
    <recommendedName>
        <fullName evidence="5 16">Serine/threonine-protein kinase Tel1</fullName>
        <ecNumber evidence="4 16">2.7.11.1</ecNumber>
    </recommendedName>
</protein>
<dbReference type="Pfam" id="PF02260">
    <property type="entry name" value="FATC"/>
    <property type="match status" value="1"/>
</dbReference>
<dbReference type="SMR" id="A0A0B1P515"/>
<gene>
    <name evidence="21" type="ORF">EV44_g4467</name>
</gene>
<feature type="domain" description="PI3K/PI4K catalytic" evidence="18">
    <location>
        <begin position="2483"/>
        <end position="2814"/>
    </location>
</feature>
<feature type="domain" description="FAT" evidence="19">
    <location>
        <begin position="1771"/>
        <end position="2379"/>
    </location>
</feature>
<dbReference type="EMBL" id="JNVN01002086">
    <property type="protein sequence ID" value="KHJ32430.1"/>
    <property type="molecule type" value="Genomic_DNA"/>
</dbReference>
<dbReference type="GO" id="GO:0106310">
    <property type="term" value="F:protein serine kinase activity"/>
    <property type="evidence" value="ECO:0007669"/>
    <property type="project" value="RHEA"/>
</dbReference>
<dbReference type="Gene3D" id="1.10.1070.11">
    <property type="entry name" value="Phosphatidylinositol 3-/4-kinase, catalytic domain"/>
    <property type="match status" value="1"/>
</dbReference>
<dbReference type="GO" id="GO:0035556">
    <property type="term" value="P:intracellular signal transduction"/>
    <property type="evidence" value="ECO:0007669"/>
    <property type="project" value="UniProtKB-ARBA"/>
</dbReference>
<feature type="compositionally biased region" description="Polar residues" evidence="17">
    <location>
        <begin position="2781"/>
        <end position="2798"/>
    </location>
</feature>
<evidence type="ECO:0000256" key="2">
    <source>
        <dbReference type="ARBA" id="ARBA00010769"/>
    </source>
</evidence>
<dbReference type="SMART" id="SM00146">
    <property type="entry name" value="PI3Kc"/>
    <property type="match status" value="1"/>
</dbReference>
<evidence type="ECO:0000256" key="9">
    <source>
        <dbReference type="ARBA" id="ARBA00022763"/>
    </source>
</evidence>
<evidence type="ECO:0000256" key="11">
    <source>
        <dbReference type="ARBA" id="ARBA00022840"/>
    </source>
</evidence>
<evidence type="ECO:0000313" key="22">
    <source>
        <dbReference type="Proteomes" id="UP000030854"/>
    </source>
</evidence>
<evidence type="ECO:0000256" key="13">
    <source>
        <dbReference type="ARBA" id="ARBA00025079"/>
    </source>
</evidence>
<feature type="domain" description="FATC" evidence="20">
    <location>
        <begin position="2825"/>
        <end position="2855"/>
    </location>
</feature>
<dbReference type="PROSITE" id="PS00915">
    <property type="entry name" value="PI3_4_KINASE_1"/>
    <property type="match status" value="1"/>
</dbReference>
<keyword evidence="22" id="KW-1185">Reference proteome</keyword>
<evidence type="ECO:0000256" key="6">
    <source>
        <dbReference type="ARBA" id="ARBA00022527"/>
    </source>
</evidence>
<evidence type="ECO:0000256" key="5">
    <source>
        <dbReference type="ARBA" id="ARBA00014619"/>
    </source>
</evidence>
<dbReference type="GO" id="GO:0004674">
    <property type="term" value="F:protein serine/threonine kinase activity"/>
    <property type="evidence" value="ECO:0007669"/>
    <property type="project" value="UniProtKB-KW"/>
</dbReference>
<dbReference type="InterPro" id="IPR044107">
    <property type="entry name" value="PIKKc_ATM"/>
</dbReference>
<dbReference type="STRING" id="52586.A0A0B1P515"/>
<dbReference type="InterPro" id="IPR036940">
    <property type="entry name" value="PI3/4_kinase_cat_sf"/>
</dbReference>
<evidence type="ECO:0000259" key="20">
    <source>
        <dbReference type="PROSITE" id="PS51190"/>
    </source>
</evidence>
<dbReference type="PROSITE" id="PS51189">
    <property type="entry name" value="FAT"/>
    <property type="match status" value="1"/>
</dbReference>
<keyword evidence="9 16" id="KW-0227">DNA damage</keyword>
<dbReference type="InterPro" id="IPR011009">
    <property type="entry name" value="Kinase-like_dom_sf"/>
</dbReference>
<evidence type="ECO:0000313" key="21">
    <source>
        <dbReference type="EMBL" id="KHJ32430.1"/>
    </source>
</evidence>
<comment type="subunit">
    <text evidence="3">Associates with DNA double-strand breaks.</text>
</comment>
<evidence type="ECO:0000256" key="4">
    <source>
        <dbReference type="ARBA" id="ARBA00012513"/>
    </source>
</evidence>
<keyword evidence="10 16" id="KW-0418">Kinase</keyword>
<keyword evidence="12 16" id="KW-0539">Nucleus</keyword>
<dbReference type="InterPro" id="IPR038980">
    <property type="entry name" value="ATM_plant"/>
</dbReference>
<dbReference type="InterPro" id="IPR003152">
    <property type="entry name" value="FATC_dom"/>
</dbReference>
<evidence type="ECO:0000256" key="15">
    <source>
        <dbReference type="ARBA" id="ARBA00048679"/>
    </source>
</evidence>
<dbReference type="GO" id="GO:0005524">
    <property type="term" value="F:ATP binding"/>
    <property type="evidence" value="ECO:0007669"/>
    <property type="project" value="UniProtKB-KW"/>
</dbReference>
<sequence length="2874" mass="324331">MRLVVKAAVPKIKPKTVNLLVEHHIQALTPFDSKIFLTLTRDYLKNLSIIFQHAPHLENLKVDRWLDAVDFCLQAINEVVGANNGDPLVTTPIFSSSNALLNSSKKNQSEFHNLTHQTGLTRQNIEELFQIVYLLVSTPNSQISMRYSVIGDTVIGFLQSQSTNICQTNQLAFAVINVISQFTRFNCINFTKNMAKDTIPIICRFLQGKVVTKDEMLNSLRDEMLIFICNVHQHLKGMITDKIFHKFLPELVNLLEVMRGDYMKRSDRDQLQIDDLEFKNNETACVNSFSLSGFNLRAHNYLRERTWGFLKVIGILEQLASLTRQFDLSDNKRSSDPPKKQKRSYEISDHLVESITTDDERSLLAGLQILPFILENLQLSSYGLRALLAHLYICSSSKNSKVVAWSLLVTASCSFQIEASNIDTSEWMKFWLVGVRSLTHSSTCRTASVLLHLWLLKKLVKPQDVGEFINLTLTAAESSGPVIISDASILLMENLLKIRAIEVPMTSTIITEQIIRWLFGRWKPVDRHYAMHNSIHVQPKHILLLLKTCLGLEQRTISSSILPCGRVAQAWQIFQEESQNLGYLLLIDESHSANNYEDSSFQVTKLERISSIVNTKKFQITRKLTLEFLNSTCTNILHNWRSYVNSNFSSIPEEIYCNAIYCCIVMLSMLSPFMINESDEARNLITNTLALTNELINLFTEILKGNPGDHKKLTQVLTRAIEPYLPSYGVKNYLSFAQDTPFLLDFLVRIADTFEKFLISYSESQFTSTDVTISDDDDDFLPLQESQSTIKRQKLSTMPRTRKALCFWAGSFEIEVLGRLKLLATINSTCNFNGLVPATFFDYLISLSDEKFITSQKLILSILASDLFIDDSDSYRLIDRIGNILSCDLLDRCEVTLIFCIELLSTLKPFCLKSAKPEVAESAVQIYQWLVKTAIGKNLASPEVQRSMSRLLILVMHSGDPEFEASKSTLSARSCFFEILKNSHIAVKFSMVDQITKFFKLVILRDHNLLLTEILDILPINICCLEGISFRLFVIAKLGLASPTLLWRCIYYIFETPVKVINSSAHATRCLKEISVELGISSPQELFKLHASQLLYLWLESENINDVPYQIFGFKSLFEIAYVAREESTALMAMRGQENSIQQLASILNTDKLKIIQESFTKVMAYGIANDLKCFQKSSKPGTEILIKKILGENLFFQSINYHFADILAVFFSCIDQEQTAQKYFMKISDLEYAGNILEKITSFSSSDLILPTNQQPLFNAKILIPGIQNLCSLAQSRFKNLFTPALLVSIARYLLNSNNLAFGSLHACSVLRKLRILISLSGNTALVGYPLEMLLHSLRYFLQYPECVDDTIGILQYLFDASSTYLLSVPSFVAGASVSLFCSLNQICNYNTNGIQGGLHQTTKNSIRNFHSWLGNHLRNYSSPLLLKSQKDHGFRKLIDAASNIQGIGNADIKTPESNLLMGLLQDEGPRGGFLNNSSREIAFSILTSEFRSPISYSKDICSDDKKSLSYAPAILKSFRSSSAREYRIWAAKVVGRAFVSSGKIHEEFTYESKLNQIREFTMPHNETKGSTMALLRLLLELIVGNDLKAIGVAEKALSYVVAAADNELLELCKSVLPNPLLIALSWNSYQLPPSGKLNSAEELTDIEVLLTVEGISNEFWLRNFSIALAKSTPQDPLLASMVVALTEVTNFADKAFPFLIHLALCSQSCKVLSKDRLSLVYNCLLENSTITKSNKKMLLDSILYLRTRIFPEEKSPAERAFWLEIDYLIASTAAISCGMFKTALLFFEQYHSHSVRSSNRSSVYIREKSIPYETSTDILLRIYKNIDEIDLYYGVKQHADWNSVLARFNYEKDGFKSLAFKGAKFDSEIRRGKSESADGVQCLVRAFDVLSLCGVSNSLLQAYQNVSLSESSIDSLYRTSRKLEQWDIPVPIIYSSNNAAIYKVFQTINSASDSFSVKNGIDEGLQFVMDKIIMRELSTTDLHGALQALAALVEIDEIFGSSGSYEIENIFNRFRERSNWMRVGNLDDVNPILSCRNTALSMLSQRCSLQEMIKISALDSRFIEVQTALLASKIIRAHNNLQESLSLTTSMIDLIAPCCAVGINVEAAIYLESANTLWDQGEVASSVDMLKALDNSSLLKKQAIVIGRSLLLAKIAHQVSAAKLEKADIIIDKYLGPALKELNGQFKGSEAGQVFHQFAIFCDQQLQDPDLIEELERVKNLSKTKVEEVKDYDRLIANAKSLESKRECLSRQMKAKAWLRIDERDLERQIAMREELLSHCLENYLLSLVASNDHNKSAHRFLALWLEHSTEDVANNAVAKYLVNVPSMKFANLMNQLTSRLQDTKEKFQNLIFQLIMRICTEHPYHGMYQIYTGACGSINEKDEIAVSRRNATRLLASRFNDTKVIKDTWLAIQSLSKAYCTLAGERNNRYKAGKKFKLSESAAALALNTIVMKYPLPSPTRQIPLSANLDYSKVPKVLKLKSEFSIASGVSAPKIIVAIDENGEQFKQLVKGGNDDLRQDAIMEQVFDQVNELLKTNRSTEQRQLHIRTYRVLPLTNIAGIIEFVPNTIPLHDYLMPAHERFYPKDLTPSRCRNEIAAVQAKGSDLRIKTFKAVIERFHPVMRYFFTENFLDPDEWFLKRLSYVRSTAAISILGHVLGIGDRHAHNLLLDQKSGEIVHIDLGIAFEMGRILPIPETVPFRLTRDILDGMGITKTEGVFRRCCEATLEALQAESSTIMSTLDVLRYDPLHSWSVSPVRLAKLREEHQLQHQQQLKQRQDSSFGKTSFSVGNTSGDNKSSEKKLINEPGEAARALSCVNKKLTRSLSVYATVNDLINQATDEKNLALLFAGKFLSSFTLYSPGKKYSTTLYLS</sequence>
<dbReference type="SUPFAM" id="SSF56112">
    <property type="entry name" value="Protein kinase-like (PK-like)"/>
    <property type="match status" value="1"/>
</dbReference>
<dbReference type="InterPro" id="IPR021668">
    <property type="entry name" value="TAN"/>
</dbReference>
<comment type="caution">
    <text evidence="21">The sequence shown here is derived from an EMBL/GenBank/DDBJ whole genome shotgun (WGS) entry which is preliminary data.</text>
</comment>
<dbReference type="PROSITE" id="PS50290">
    <property type="entry name" value="PI3_4_KINASE_3"/>
    <property type="match status" value="1"/>
</dbReference>
<accession>A0A0B1P515</accession>
<dbReference type="GO" id="GO:0005634">
    <property type="term" value="C:nucleus"/>
    <property type="evidence" value="ECO:0007669"/>
    <property type="project" value="UniProtKB-SubCell"/>
</dbReference>
<proteinExistence type="inferred from homology"/>
<evidence type="ECO:0000259" key="18">
    <source>
        <dbReference type="PROSITE" id="PS50290"/>
    </source>
</evidence>
<evidence type="ECO:0000256" key="3">
    <source>
        <dbReference type="ARBA" id="ARBA00011370"/>
    </source>
</evidence>
<dbReference type="OMA" id="HACSVIR"/>
<dbReference type="GO" id="GO:0000781">
    <property type="term" value="C:chromosome, telomeric region"/>
    <property type="evidence" value="ECO:0007669"/>
    <property type="project" value="UniProtKB-SubCell"/>
</dbReference>
<keyword evidence="16" id="KW-0158">Chromosome</keyword>
<comment type="catalytic activity">
    <reaction evidence="14 16">
        <text>L-threonyl-[protein] + ATP = O-phospho-L-threonyl-[protein] + ADP + H(+)</text>
        <dbReference type="Rhea" id="RHEA:46608"/>
        <dbReference type="Rhea" id="RHEA-COMP:11060"/>
        <dbReference type="Rhea" id="RHEA-COMP:11605"/>
        <dbReference type="ChEBI" id="CHEBI:15378"/>
        <dbReference type="ChEBI" id="CHEBI:30013"/>
        <dbReference type="ChEBI" id="CHEBI:30616"/>
        <dbReference type="ChEBI" id="CHEBI:61977"/>
        <dbReference type="ChEBI" id="CHEBI:456216"/>
        <dbReference type="EC" id="2.7.11.1"/>
    </reaction>
</comment>
<evidence type="ECO:0000256" key="14">
    <source>
        <dbReference type="ARBA" id="ARBA00047899"/>
    </source>
</evidence>
<keyword evidence="8 16" id="KW-0547">Nucleotide-binding</keyword>
<dbReference type="PANTHER" id="PTHR37079">
    <property type="entry name" value="SERINE/THREONINE-PROTEIN KINASE ATM"/>
    <property type="match status" value="1"/>
</dbReference>
<dbReference type="HOGENOM" id="CLU_000178_8_2_1"/>
<dbReference type="InterPro" id="IPR018936">
    <property type="entry name" value="PI3/4_kinase_CS"/>
</dbReference>
<dbReference type="GO" id="GO:0006325">
    <property type="term" value="P:chromatin organization"/>
    <property type="evidence" value="ECO:0007669"/>
    <property type="project" value="UniProtKB-KW"/>
</dbReference>
<dbReference type="PROSITE" id="PS51190">
    <property type="entry name" value="FATC"/>
    <property type="match status" value="1"/>
</dbReference>
<evidence type="ECO:0000256" key="10">
    <source>
        <dbReference type="ARBA" id="ARBA00022777"/>
    </source>
</evidence>
<keyword evidence="11 16" id="KW-0067">ATP-binding</keyword>
<dbReference type="Proteomes" id="UP000030854">
    <property type="component" value="Unassembled WGS sequence"/>
</dbReference>
<dbReference type="Pfam" id="PF11640">
    <property type="entry name" value="TAN"/>
    <property type="match status" value="1"/>
</dbReference>
<comment type="similarity">
    <text evidence="2 16">Belongs to the PI3/PI4-kinase family. ATM subfamily.</text>
</comment>
<dbReference type="Gene3D" id="3.30.1010.10">
    <property type="entry name" value="Phosphatidylinositol 3-kinase Catalytic Subunit, Chain A, domain 4"/>
    <property type="match status" value="1"/>
</dbReference>
<keyword evidence="16" id="KW-0156">Chromatin regulator</keyword>
<evidence type="ECO:0000256" key="7">
    <source>
        <dbReference type="ARBA" id="ARBA00022679"/>
    </source>
</evidence>
<evidence type="ECO:0000256" key="12">
    <source>
        <dbReference type="ARBA" id="ARBA00023242"/>
    </source>
</evidence>
<name>A0A0B1P515_UNCNE</name>
<dbReference type="PANTHER" id="PTHR37079:SF4">
    <property type="entry name" value="SERINE_THREONINE-PROTEIN KINASE ATM"/>
    <property type="match status" value="1"/>
</dbReference>
<organism evidence="21 22">
    <name type="scientific">Uncinula necator</name>
    <name type="common">Grape powdery mildew</name>
    <dbReference type="NCBI Taxonomy" id="52586"/>
    <lineage>
        <taxon>Eukaryota</taxon>
        <taxon>Fungi</taxon>
        <taxon>Dikarya</taxon>
        <taxon>Ascomycota</taxon>
        <taxon>Pezizomycotina</taxon>
        <taxon>Leotiomycetes</taxon>
        <taxon>Erysiphales</taxon>
        <taxon>Erysiphaceae</taxon>
        <taxon>Erysiphe</taxon>
    </lineage>
</organism>
<dbReference type="CDD" id="cd05171">
    <property type="entry name" value="PIKKc_ATM"/>
    <property type="match status" value="1"/>
</dbReference>
<keyword evidence="6 16" id="KW-0723">Serine/threonine-protein kinase</keyword>
<dbReference type="EC" id="2.7.11.1" evidence="4 16"/>
<dbReference type="InterPro" id="IPR014009">
    <property type="entry name" value="PIK_FAT"/>
</dbReference>
<comment type="function">
    <text evidence="13 16">Serine/threonine protein kinase which activates checkpoint signaling upon genotoxic stresses such as ionizing radiation (IR), ultraviolet light (UV), or DNA replication stalling, thereby acting as a DNA damage sensor. Recognizes the substrate consensus sequence [ST]-Q. Phosphorylates histone H2A to form H2AS128ph (gamma-H2A) at sites of DNA damage, involved in the regulation of DNA damage response mechanism. Required for the control of telomere length and genome stability.</text>
</comment>
<dbReference type="GO" id="GO:0006281">
    <property type="term" value="P:DNA repair"/>
    <property type="evidence" value="ECO:0007669"/>
    <property type="project" value="InterPro"/>
</dbReference>
<feature type="region of interest" description="Disordered" evidence="17">
    <location>
        <begin position="2770"/>
        <end position="2804"/>
    </location>
</feature>